<dbReference type="EMBL" id="JACAZI010000006">
    <property type="protein sequence ID" value="KAF7358256.1"/>
    <property type="molecule type" value="Genomic_DNA"/>
</dbReference>
<gene>
    <name evidence="2" type="ORF">MVEN_00874600</name>
</gene>
<evidence type="ECO:0000313" key="2">
    <source>
        <dbReference type="EMBL" id="KAF7358256.1"/>
    </source>
</evidence>
<accession>A0A8H7D441</accession>
<reference evidence="2" key="1">
    <citation type="submission" date="2020-05" db="EMBL/GenBank/DDBJ databases">
        <title>Mycena genomes resolve the evolution of fungal bioluminescence.</title>
        <authorList>
            <person name="Tsai I.J."/>
        </authorList>
    </citation>
    <scope>NUCLEOTIDE SEQUENCE</scope>
    <source>
        <strain evidence="2">CCC161011</strain>
    </source>
</reference>
<name>A0A8H7D441_9AGAR</name>
<dbReference type="Proteomes" id="UP000620124">
    <property type="component" value="Unassembled WGS sequence"/>
</dbReference>
<keyword evidence="3" id="KW-1185">Reference proteome</keyword>
<dbReference type="PANTHER" id="PTHR33096:SF1">
    <property type="entry name" value="CXC1-LIKE CYSTEINE CLUSTER ASSOCIATED WITH KDZ TRANSPOSASES DOMAIN-CONTAINING PROTEIN"/>
    <property type="match status" value="1"/>
</dbReference>
<proteinExistence type="predicted"/>
<protein>
    <submittedName>
        <fullName evidence="2">Uncharacterized protein</fullName>
    </submittedName>
</protein>
<feature type="region of interest" description="Disordered" evidence="1">
    <location>
        <begin position="607"/>
        <end position="643"/>
    </location>
</feature>
<evidence type="ECO:0000313" key="3">
    <source>
        <dbReference type="Proteomes" id="UP000620124"/>
    </source>
</evidence>
<organism evidence="2 3">
    <name type="scientific">Mycena venus</name>
    <dbReference type="NCBI Taxonomy" id="2733690"/>
    <lineage>
        <taxon>Eukaryota</taxon>
        <taxon>Fungi</taxon>
        <taxon>Dikarya</taxon>
        <taxon>Basidiomycota</taxon>
        <taxon>Agaricomycotina</taxon>
        <taxon>Agaricomycetes</taxon>
        <taxon>Agaricomycetidae</taxon>
        <taxon>Agaricales</taxon>
        <taxon>Marasmiineae</taxon>
        <taxon>Mycenaceae</taxon>
        <taxon>Mycena</taxon>
    </lineage>
</organism>
<dbReference type="PANTHER" id="PTHR33096">
    <property type="entry name" value="CXC2 DOMAIN-CONTAINING PROTEIN"/>
    <property type="match status" value="1"/>
</dbReference>
<evidence type="ECO:0000256" key="1">
    <source>
        <dbReference type="SAM" id="MobiDB-lite"/>
    </source>
</evidence>
<dbReference type="AlphaFoldDB" id="A0A8H7D441"/>
<dbReference type="OrthoDB" id="3246730at2759"/>
<comment type="caution">
    <text evidence="2">The sequence shown here is derived from an EMBL/GenBank/DDBJ whole genome shotgun (WGS) entry which is preliminary data.</text>
</comment>
<dbReference type="Pfam" id="PF18758">
    <property type="entry name" value="KDZ"/>
    <property type="match status" value="1"/>
</dbReference>
<feature type="region of interest" description="Disordered" evidence="1">
    <location>
        <begin position="35"/>
        <end position="58"/>
    </location>
</feature>
<sequence>MYELVEEEEMMFSMLFAMDGNESLRRVFRKASNPDGSVDIDEETGRPLPGKSKERTDDRDAGENYWVLRDKVDKWAKERVANLLPRDEVPGEETPCSDRWKNMINDLTAKMWGVFDETGIFLALCRHGFVLLLADMIRSGELAKYPLAIVDELLDMFGKNLGIGYDIGCHFEATIKKSLLSERAKEKLLTMLVGAFHGHAHNQLCQLKFLATYVKGLGLEDLEVCERFFSQSNALAKPVRYASRFHRQQEITTYIKHFDSFETYTNLSKFLCNNYQQALGILATEPALKQWMNHEVILSVNEFEQWLVEEKEWLMSKKNSAASQKETLEMEYVQKLVNLSVSQARFSTIRQQSNNPDSDYDPAKGAALKRAQKHAEEIRNRDQEAVIDMEERLQITERWTTTSPGWVAAVKQLKEKKFMDALNSLELLIVERIFELTKVNRSGTAYKMWTHIAKSLKARCGAVQNAIQRYNIAARALEPPAPELTWDQVVEYAFLADFDFLRVTDEDVLKKPWSRPANRLAMDSYFKIERAREEIVRLNNEIRRLVTWINDEDHFLRKRESELTDAGDTDLAVLVRRYRLERGRSDMGHMKRLWRLAKTPGFTGSILPGLSKEVQDARKAQRRQEREEKGVSEDPMDVDEEEEELVVTVDMTVGWEPTARLTDDMVDVNVGDEGEEMDEDDEGEVEEEKELSELLYDIYYAARVCQNELHATFSQYNTPSEASWMFHQVLVLVKVVGFDDDDGAGERGHEAQHMAVLQTEFLLHRACDTYALQQSVDKSGHLDYEVYDPHRAINHSSAIAESPPGTNVLLSETPFRPISISDVERNIGRMQSWSSRRAYSLFLTWRVVFEW</sequence>
<feature type="compositionally biased region" description="Basic and acidic residues" evidence="1">
    <location>
        <begin position="613"/>
        <end position="632"/>
    </location>
</feature>
<dbReference type="InterPro" id="IPR040521">
    <property type="entry name" value="KDZ"/>
</dbReference>
<feature type="compositionally biased region" description="Acidic residues" evidence="1">
    <location>
        <begin position="634"/>
        <end position="643"/>
    </location>
</feature>